<comment type="catalytic activity">
    <reaction evidence="6">
        <text>a 4-hydroxy-3-methoxy-5-(all-trans-polyprenyl)benzoate + H(+) = a 2-methoxy-6-(all-trans-polyprenyl)phenol + CO2</text>
        <dbReference type="Rhea" id="RHEA:81179"/>
        <dbReference type="Rhea" id="RHEA-COMP:9551"/>
        <dbReference type="Rhea" id="RHEA-COMP:10931"/>
        <dbReference type="ChEBI" id="CHEBI:15378"/>
        <dbReference type="ChEBI" id="CHEBI:16526"/>
        <dbReference type="ChEBI" id="CHEBI:62731"/>
        <dbReference type="ChEBI" id="CHEBI:84443"/>
        <dbReference type="EC" id="4.1.1.130"/>
    </reaction>
</comment>
<comment type="cofactor">
    <cofactor evidence="6">
        <name>Zn(2+)</name>
        <dbReference type="ChEBI" id="CHEBI:29105"/>
    </cofactor>
</comment>
<dbReference type="PANTHER" id="PTHR12922:SF7">
    <property type="entry name" value="UBIQUINONE BIOSYNTHESIS PROTEIN COQ4 HOMOLOG, MITOCHONDRIAL"/>
    <property type="match status" value="1"/>
</dbReference>
<comment type="similarity">
    <text evidence="6">Belongs to the COQ4 family.</text>
</comment>
<dbReference type="UniPathway" id="UPA00232"/>
<reference evidence="7" key="1">
    <citation type="submission" date="2015-02" db="EMBL/GenBank/DDBJ databases">
        <title>A transcriptome of Wollemia nobilis - a relic of Gondwana.</title>
        <authorList>
            <person name="Chia J.Y."/>
            <person name="Leong Y.S."/>
            <person name="Abdul Karim S."/>
            <person name="Wan Azmi N."/>
            <person name="Hercus R."/>
            <person name="Croft L."/>
        </authorList>
    </citation>
    <scope>NUCLEOTIDE SEQUENCE</scope>
    <source>
        <strain evidence="7">MaeBrown</strain>
        <tissue evidence="7">Leaf</tissue>
    </source>
</reference>
<keyword evidence="1 6" id="KW-0831">Ubiquinone biosynthesis</keyword>
<evidence type="ECO:0000313" key="7">
    <source>
        <dbReference type="EMBL" id="JAG88691.1"/>
    </source>
</evidence>
<evidence type="ECO:0000256" key="4">
    <source>
        <dbReference type="ARBA" id="ARBA00023136"/>
    </source>
</evidence>
<comment type="pathway">
    <text evidence="6">Cofactor biosynthesis; ubiquinone biosynthesis.</text>
</comment>
<evidence type="ECO:0000256" key="3">
    <source>
        <dbReference type="ARBA" id="ARBA00023128"/>
    </source>
</evidence>
<feature type="binding site" evidence="6">
    <location>
        <position position="130"/>
    </location>
    <ligand>
        <name>Zn(2+)</name>
        <dbReference type="ChEBI" id="CHEBI:29105"/>
    </ligand>
</feature>
<evidence type="ECO:0000256" key="2">
    <source>
        <dbReference type="ARBA" id="ARBA00022792"/>
    </source>
</evidence>
<dbReference type="AlphaFoldDB" id="A0A0C9RP83"/>
<dbReference type="HAMAP" id="MF_03111">
    <property type="entry name" value="Coq4"/>
    <property type="match status" value="1"/>
</dbReference>
<keyword evidence="2 6" id="KW-0999">Mitochondrion inner membrane</keyword>
<feature type="binding site" evidence="6">
    <location>
        <position position="145"/>
    </location>
    <ligand>
        <name>Zn(2+)</name>
        <dbReference type="ChEBI" id="CHEBI:29105"/>
    </ligand>
</feature>
<evidence type="ECO:0000256" key="1">
    <source>
        <dbReference type="ARBA" id="ARBA00022688"/>
    </source>
</evidence>
<organism evidence="7">
    <name type="scientific">Wollemia nobilis</name>
    <dbReference type="NCBI Taxonomy" id="56998"/>
    <lineage>
        <taxon>Eukaryota</taxon>
        <taxon>Viridiplantae</taxon>
        <taxon>Streptophyta</taxon>
        <taxon>Embryophyta</taxon>
        <taxon>Tracheophyta</taxon>
        <taxon>Spermatophyta</taxon>
        <taxon>Pinopsida</taxon>
        <taxon>Pinidae</taxon>
        <taxon>Conifers II</taxon>
        <taxon>Araucariales</taxon>
        <taxon>Araucariaceae</taxon>
        <taxon>Wollemia</taxon>
    </lineage>
</organism>
<feature type="binding site" evidence="6">
    <location>
        <position position="129"/>
    </location>
    <ligand>
        <name>Zn(2+)</name>
        <dbReference type="ChEBI" id="CHEBI:29105"/>
    </ligand>
</feature>
<comment type="subcellular location">
    <subcellularLocation>
        <location evidence="6">Mitochondrion inner membrane</location>
        <topology evidence="6">Peripheral membrane protein</topology>
        <orientation evidence="6">Matrix side</orientation>
    </subcellularLocation>
</comment>
<dbReference type="PANTHER" id="PTHR12922">
    <property type="entry name" value="UBIQUINONE BIOSYNTHESIS PROTEIN"/>
    <property type="match status" value="1"/>
</dbReference>
<keyword evidence="6" id="KW-0862">Zinc</keyword>
<keyword evidence="5 6" id="KW-0456">Lyase</keyword>
<evidence type="ECO:0000256" key="5">
    <source>
        <dbReference type="ARBA" id="ARBA00023239"/>
    </source>
</evidence>
<dbReference type="InterPro" id="IPR007715">
    <property type="entry name" value="Coq4"/>
</dbReference>
<keyword evidence="6" id="KW-0479">Metal-binding</keyword>
<dbReference type="Pfam" id="PF05019">
    <property type="entry name" value="Coq4"/>
    <property type="match status" value="1"/>
</dbReference>
<proteinExistence type="inferred from homology"/>
<evidence type="ECO:0000256" key="6">
    <source>
        <dbReference type="HAMAP-Rule" id="MF_03111"/>
    </source>
</evidence>
<dbReference type="EC" id="4.1.1.130" evidence="6"/>
<dbReference type="GO" id="GO:0031314">
    <property type="term" value="C:extrinsic component of mitochondrial inner membrane"/>
    <property type="evidence" value="ECO:0007669"/>
    <property type="project" value="UniProtKB-UniRule"/>
</dbReference>
<dbReference type="EMBL" id="GCHU01006009">
    <property type="protein sequence ID" value="JAG88691.1"/>
    <property type="molecule type" value="Transcribed_RNA"/>
</dbReference>
<comment type="function">
    <text evidence="6">Lyase that catalyzes the C1-decarboxylation of 4-hydroxy-3-methoxy-5-(all-trans-polyprenyl)benzoic acid into 2-methoxy-6-(all-trans-polyprenyl)phenol during ubiquinone biosynthesis.</text>
</comment>
<feature type="binding site" evidence="6">
    <location>
        <position position="133"/>
    </location>
    <ligand>
        <name>Zn(2+)</name>
        <dbReference type="ChEBI" id="CHEBI:29105"/>
    </ligand>
</feature>
<dbReference type="InterPro" id="IPR027540">
    <property type="entry name" value="Coq4_euk"/>
</dbReference>
<keyword evidence="4 6" id="KW-0472">Membrane</keyword>
<sequence length="233" mass="26053">MHIFEGGARVPLKGWQQAAVAVGSALGALMNPARADLIAALGETTGKPAFEGLLQRMKGTPEGRAILAERPRVISSAVGRAWDLPPNTFGAAYAQFMGSRNFSPDDRPPVRFMDTEELAYVATRAREIHDFWHVLFNLPTNLLGESALKVVEFQQMRLPMCFLSVVGGSLRLKGKRREMFFKHYFPWAIRAGMNCEDIMSIYYEKHFDEDLEAVRQKWGILPAPDVKNLVANS</sequence>
<dbReference type="GO" id="GO:0008270">
    <property type="term" value="F:zinc ion binding"/>
    <property type="evidence" value="ECO:0007669"/>
    <property type="project" value="UniProtKB-UniRule"/>
</dbReference>
<accession>A0A0C9RP83</accession>
<dbReference type="GO" id="GO:0120539">
    <property type="term" value="F:4-hydroxy-3-methoxy-5-polyprenylbenzoate decarboxylase activity"/>
    <property type="evidence" value="ECO:0007669"/>
    <property type="project" value="UniProtKB-EC"/>
</dbReference>
<keyword evidence="3 6" id="KW-0496">Mitochondrion</keyword>
<protein>
    <recommendedName>
        <fullName evidence="6">Ubiquinone biosynthesis protein COQ4 homolog, mitochondrial</fullName>
    </recommendedName>
    <alternativeName>
        <fullName evidence="6">4-hydroxy-3-methoxy-5-polyprenylbenzoate decarboxylase</fullName>
        <ecNumber evidence="6">4.1.1.130</ecNumber>
    </alternativeName>
    <alternativeName>
        <fullName evidence="6">Coenzyme Q biosynthesis protein 4 homolog</fullName>
    </alternativeName>
</protein>
<comment type="subunit">
    <text evidence="6">Component of a multi-subunit COQ enzyme complex.</text>
</comment>
<name>A0A0C9RP83_9CONI</name>
<dbReference type="EMBL" id="GCHU01006008">
    <property type="protein sequence ID" value="JAG88692.1"/>
    <property type="molecule type" value="Transcribed_RNA"/>
</dbReference>